<organism evidence="5 6">
    <name type="scientific">Astatotilapia calliptera</name>
    <name type="common">Eastern happy</name>
    <name type="synonym">Chromis callipterus</name>
    <dbReference type="NCBI Taxonomy" id="8154"/>
    <lineage>
        <taxon>Eukaryota</taxon>
        <taxon>Metazoa</taxon>
        <taxon>Chordata</taxon>
        <taxon>Craniata</taxon>
        <taxon>Vertebrata</taxon>
        <taxon>Euteleostomi</taxon>
        <taxon>Actinopterygii</taxon>
        <taxon>Neopterygii</taxon>
        <taxon>Teleostei</taxon>
        <taxon>Neoteleostei</taxon>
        <taxon>Acanthomorphata</taxon>
        <taxon>Ovalentaria</taxon>
        <taxon>Cichlomorphae</taxon>
        <taxon>Cichliformes</taxon>
        <taxon>Cichlidae</taxon>
        <taxon>African cichlids</taxon>
        <taxon>Pseudocrenilabrinae</taxon>
        <taxon>Haplochromini</taxon>
        <taxon>Astatotilapia</taxon>
    </lineage>
</organism>
<dbReference type="OMA" id="VLKFRFP"/>
<protein>
    <recommendedName>
        <fullName evidence="4">ZP domain-containing protein</fullName>
    </recommendedName>
</protein>
<dbReference type="Pfam" id="PF00100">
    <property type="entry name" value="Zona_pellucida"/>
    <property type="match status" value="1"/>
</dbReference>
<reference evidence="5" key="3">
    <citation type="submission" date="2025-08" db="UniProtKB">
        <authorList>
            <consortium name="Ensembl"/>
        </authorList>
    </citation>
    <scope>IDENTIFICATION</scope>
</reference>
<dbReference type="Ensembl" id="ENSACLT00000014237.2">
    <property type="protein sequence ID" value="ENSACLP00000013900.2"/>
    <property type="gene ID" value="ENSACLG00000009489.2"/>
</dbReference>
<name>A0A3P8PA75_ASTCA</name>
<dbReference type="RefSeq" id="XP_026049004.1">
    <property type="nucleotide sequence ID" value="XM_026193219.1"/>
</dbReference>
<keyword evidence="1 3" id="KW-0732">Signal</keyword>
<dbReference type="InterPro" id="IPR042235">
    <property type="entry name" value="ZP-C_dom"/>
</dbReference>
<feature type="domain" description="ZP" evidence="4">
    <location>
        <begin position="51"/>
        <end position="331"/>
    </location>
</feature>
<dbReference type="Bgee" id="ENSACLG00000009489">
    <property type="expression patterns" value="Expressed in zone of skin"/>
</dbReference>
<keyword evidence="6" id="KW-1185">Reference proteome</keyword>
<dbReference type="PROSITE" id="PS51034">
    <property type="entry name" value="ZP_2"/>
    <property type="match status" value="1"/>
</dbReference>
<dbReference type="Proteomes" id="UP000265100">
    <property type="component" value="Chromosome 14"/>
</dbReference>
<accession>A0A3P8PA75</accession>
<dbReference type="PANTHER" id="PTHR14002:SF10">
    <property type="entry name" value="ZONA PELLUCIDA-LIKE DOMAIN-CONTAINING PROTEIN 1-RELATED"/>
    <property type="match status" value="1"/>
</dbReference>
<reference evidence="5 6" key="1">
    <citation type="submission" date="2018-05" db="EMBL/GenBank/DDBJ databases">
        <authorList>
            <person name="Datahose"/>
        </authorList>
    </citation>
    <scope>NUCLEOTIDE SEQUENCE</scope>
</reference>
<evidence type="ECO:0000256" key="1">
    <source>
        <dbReference type="ARBA" id="ARBA00022729"/>
    </source>
</evidence>
<keyword evidence="2" id="KW-1015">Disulfide bond</keyword>
<dbReference type="AlphaFoldDB" id="A0A3P8PA75"/>
<dbReference type="PANTHER" id="PTHR14002">
    <property type="entry name" value="ENDOGLIN/TGF-BETA RECEPTOR TYPE III"/>
    <property type="match status" value="1"/>
</dbReference>
<reference evidence="6" key="2">
    <citation type="submission" date="2023-03" db="EMBL/GenBank/DDBJ databases">
        <authorList>
            <consortium name="Wellcome Sanger Institute Data Sharing"/>
        </authorList>
    </citation>
    <scope>NUCLEOTIDE SEQUENCE [LARGE SCALE GENOMIC DNA]</scope>
</reference>
<dbReference type="Gene3D" id="2.60.40.4100">
    <property type="entry name" value="Zona pellucida, ZP-C domain"/>
    <property type="match status" value="1"/>
</dbReference>
<evidence type="ECO:0000313" key="6">
    <source>
        <dbReference type="Proteomes" id="UP000265100"/>
    </source>
</evidence>
<feature type="signal peptide" evidence="3">
    <location>
        <begin position="1"/>
        <end position="28"/>
    </location>
</feature>
<sequence>MKAYRSTLRTMKLLLLLFQLGLILRADAQTPDACALSPTNRAPENSDISVTCGTENMDLSIYLCPIYNAFYNESLMVLNNQITNSRCYGTADFIAVPPRLRFSFPINTTSLSFCNNNFEITTQVGTGQFSDFSNVQFVNISGTVTSIDPAAGTITYRPQILYKFSCKYPMQYLLNNTNLAVSGVTLAIKDNNGTFLSTLSIQLYRDQQYQQILTIPETGLDLKTKIYVSVKATNLTKKFNVLLDRCFATTSPYPTQSTSYDLFVGCTRDAQTVVEQNGVSHTATFNFEAFRFVEHKNRTVSAFYLHCVTRLCETSTCSSLLPNCGTPRIRRKREVETVSSNATITSPIIVVGNQKTGVNNGGSYNGPLVAVIMCFAIFSALP</sequence>
<evidence type="ECO:0000259" key="4">
    <source>
        <dbReference type="PROSITE" id="PS51034"/>
    </source>
</evidence>
<dbReference type="InterPro" id="IPR055355">
    <property type="entry name" value="ZP-C"/>
</dbReference>
<evidence type="ECO:0000256" key="2">
    <source>
        <dbReference type="ARBA" id="ARBA00023157"/>
    </source>
</evidence>
<evidence type="ECO:0000313" key="5">
    <source>
        <dbReference type="Ensembl" id="ENSACLP00000013900.2"/>
    </source>
</evidence>
<dbReference type="GeneTree" id="ENSGT00940000164443"/>
<dbReference type="InterPro" id="IPR055356">
    <property type="entry name" value="ZP-N"/>
</dbReference>
<dbReference type="GeneID" id="113036756"/>
<evidence type="ECO:0000256" key="3">
    <source>
        <dbReference type="SAM" id="SignalP"/>
    </source>
</evidence>
<dbReference type="InterPro" id="IPR001507">
    <property type="entry name" value="ZP_dom"/>
</dbReference>
<feature type="chain" id="PRO_5044239433" description="ZP domain-containing protein" evidence="3">
    <location>
        <begin position="29"/>
        <end position="382"/>
    </location>
</feature>
<dbReference type="SMART" id="SM00241">
    <property type="entry name" value="ZP"/>
    <property type="match status" value="1"/>
</dbReference>
<proteinExistence type="predicted"/>
<reference evidence="5" key="4">
    <citation type="submission" date="2025-09" db="UniProtKB">
        <authorList>
            <consortium name="Ensembl"/>
        </authorList>
    </citation>
    <scope>IDENTIFICATION</scope>
</reference>
<dbReference type="Pfam" id="PF23344">
    <property type="entry name" value="ZP-N"/>
    <property type="match status" value="1"/>
</dbReference>